<evidence type="ECO:0000313" key="5">
    <source>
        <dbReference type="Proteomes" id="UP000076603"/>
    </source>
</evidence>
<gene>
    <name evidence="4" type="primary">prpR</name>
    <name evidence="4" type="ORF">CLMAG_56380</name>
</gene>
<protein>
    <submittedName>
        <fullName evidence="4">Propionate catabolism operon regulatory protein</fullName>
    </submittedName>
</protein>
<dbReference type="EMBL" id="LWAE01000011">
    <property type="protein sequence ID" value="KZL89152.1"/>
    <property type="molecule type" value="Genomic_DNA"/>
</dbReference>
<accession>A0A161YG94</accession>
<dbReference type="InterPro" id="IPR027417">
    <property type="entry name" value="P-loop_NTPase"/>
</dbReference>
<feature type="domain" description="Sigma-54 factor interaction" evidence="3">
    <location>
        <begin position="1"/>
        <end position="165"/>
    </location>
</feature>
<dbReference type="PANTHER" id="PTHR32071:SF81">
    <property type="entry name" value="PROPIONATE CATABOLISM OPERON REGULATORY PROTEIN"/>
    <property type="match status" value="1"/>
</dbReference>
<dbReference type="SMART" id="SM00382">
    <property type="entry name" value="AAA"/>
    <property type="match status" value="1"/>
</dbReference>
<dbReference type="FunFam" id="3.40.50.300:FF:000006">
    <property type="entry name" value="DNA-binding transcriptional regulator NtrC"/>
    <property type="match status" value="1"/>
</dbReference>
<dbReference type="PROSITE" id="PS00676">
    <property type="entry name" value="SIGMA54_INTERACT_2"/>
    <property type="match status" value="1"/>
</dbReference>
<dbReference type="AlphaFoldDB" id="A0A161YG94"/>
<keyword evidence="2" id="KW-0067">ATP-binding</keyword>
<sequence length="185" mass="20963">MIYGETGTGKELFAQSIHNGSRRANMPFVSVNCAALSETLLESELFGYEEGSFTGAVRGGKKGLFELAHGGTLFLDEIGEISLGFQSKLLRVLQEKEIRKIGGGKVIPINVRIICATNRNLFEEVEEERFREDLYYRLSSLELDLIPLRLRKKDIIPMAISFLNEECIKENKKLYWSNDSIFNGY</sequence>
<dbReference type="PATRIC" id="fig|1121326.3.peg.5700"/>
<dbReference type="SUPFAM" id="SSF52540">
    <property type="entry name" value="P-loop containing nucleoside triphosphate hydrolases"/>
    <property type="match status" value="1"/>
</dbReference>
<dbReference type="GO" id="GO:0006355">
    <property type="term" value="P:regulation of DNA-templated transcription"/>
    <property type="evidence" value="ECO:0007669"/>
    <property type="project" value="InterPro"/>
</dbReference>
<dbReference type="Proteomes" id="UP000076603">
    <property type="component" value="Unassembled WGS sequence"/>
</dbReference>
<dbReference type="Pfam" id="PF00158">
    <property type="entry name" value="Sigma54_activat"/>
    <property type="match status" value="1"/>
</dbReference>
<dbReference type="RefSeq" id="WP_201787677.1">
    <property type="nucleotide sequence ID" value="NZ_LWAE01000011.1"/>
</dbReference>
<dbReference type="PANTHER" id="PTHR32071">
    <property type="entry name" value="TRANSCRIPTIONAL REGULATORY PROTEIN"/>
    <property type="match status" value="1"/>
</dbReference>
<evidence type="ECO:0000256" key="1">
    <source>
        <dbReference type="ARBA" id="ARBA00022741"/>
    </source>
</evidence>
<dbReference type="PROSITE" id="PS50045">
    <property type="entry name" value="SIGMA54_INTERACT_4"/>
    <property type="match status" value="1"/>
</dbReference>
<comment type="caution">
    <text evidence="4">The sequence shown here is derived from an EMBL/GenBank/DDBJ whole genome shotgun (WGS) entry which is preliminary data.</text>
</comment>
<dbReference type="InterPro" id="IPR025943">
    <property type="entry name" value="Sigma_54_int_dom_ATP-bd_2"/>
</dbReference>
<dbReference type="CDD" id="cd00009">
    <property type="entry name" value="AAA"/>
    <property type="match status" value="1"/>
</dbReference>
<keyword evidence="1" id="KW-0547">Nucleotide-binding</keyword>
<organism evidence="4 5">
    <name type="scientific">Clostridium magnum DSM 2767</name>
    <dbReference type="NCBI Taxonomy" id="1121326"/>
    <lineage>
        <taxon>Bacteria</taxon>
        <taxon>Bacillati</taxon>
        <taxon>Bacillota</taxon>
        <taxon>Clostridia</taxon>
        <taxon>Eubacteriales</taxon>
        <taxon>Clostridiaceae</taxon>
        <taxon>Clostridium</taxon>
    </lineage>
</organism>
<dbReference type="STRING" id="1121326.CLMAG_56380"/>
<evidence type="ECO:0000313" key="4">
    <source>
        <dbReference type="EMBL" id="KZL89152.1"/>
    </source>
</evidence>
<dbReference type="InterPro" id="IPR002078">
    <property type="entry name" value="Sigma_54_int"/>
</dbReference>
<evidence type="ECO:0000256" key="2">
    <source>
        <dbReference type="ARBA" id="ARBA00022840"/>
    </source>
</evidence>
<name>A0A161YG94_9CLOT</name>
<dbReference type="InterPro" id="IPR003593">
    <property type="entry name" value="AAA+_ATPase"/>
</dbReference>
<dbReference type="GO" id="GO:0005524">
    <property type="term" value="F:ATP binding"/>
    <property type="evidence" value="ECO:0007669"/>
    <property type="project" value="UniProtKB-KW"/>
</dbReference>
<reference evidence="4 5" key="1">
    <citation type="submission" date="2016-04" db="EMBL/GenBank/DDBJ databases">
        <title>Genome sequence of Clostridium magnum DSM 2767.</title>
        <authorList>
            <person name="Poehlein A."/>
            <person name="Uhlig R."/>
            <person name="Fischer R."/>
            <person name="Bahl H."/>
            <person name="Daniel R."/>
        </authorList>
    </citation>
    <scope>NUCLEOTIDE SEQUENCE [LARGE SCALE GENOMIC DNA]</scope>
    <source>
        <strain evidence="4 5">DSM 2767</strain>
    </source>
</reference>
<dbReference type="Gene3D" id="3.40.50.300">
    <property type="entry name" value="P-loop containing nucleotide triphosphate hydrolases"/>
    <property type="match status" value="1"/>
</dbReference>
<proteinExistence type="predicted"/>
<evidence type="ECO:0000259" key="3">
    <source>
        <dbReference type="PROSITE" id="PS50045"/>
    </source>
</evidence>
<keyword evidence="5" id="KW-1185">Reference proteome</keyword>